<evidence type="ECO:0000256" key="4">
    <source>
        <dbReference type="ARBA" id="ARBA00022898"/>
    </source>
</evidence>
<name>A0A9D0YPP0_AQUAO</name>
<dbReference type="InterPro" id="IPR015422">
    <property type="entry name" value="PyrdxlP-dep_Trfase_small"/>
</dbReference>
<dbReference type="Proteomes" id="UP000606463">
    <property type="component" value="Unassembled WGS sequence"/>
</dbReference>
<dbReference type="SUPFAM" id="SSF53383">
    <property type="entry name" value="PLP-dependent transferases"/>
    <property type="match status" value="1"/>
</dbReference>
<keyword evidence="3" id="KW-0808">Transferase</keyword>
<organism evidence="7 8">
    <name type="scientific">Aquifex aeolicus</name>
    <dbReference type="NCBI Taxonomy" id="63363"/>
    <lineage>
        <taxon>Bacteria</taxon>
        <taxon>Pseudomonadati</taxon>
        <taxon>Aquificota</taxon>
        <taxon>Aquificia</taxon>
        <taxon>Aquificales</taxon>
        <taxon>Aquificaceae</taxon>
        <taxon>Aquifex</taxon>
    </lineage>
</organism>
<feature type="domain" description="Aminotransferase class I/classII large" evidence="6">
    <location>
        <begin position="36"/>
        <end position="372"/>
    </location>
</feature>
<reference evidence="7" key="1">
    <citation type="journal article" date="2020" name="ISME J.">
        <title>Gammaproteobacteria mediating utilization of methyl-, sulfur- and petroleum organic compounds in deep ocean hydrothermal plumes.</title>
        <authorList>
            <person name="Zhou Z."/>
            <person name="Liu Y."/>
            <person name="Pan J."/>
            <person name="Cron B.R."/>
            <person name="Toner B.M."/>
            <person name="Anantharaman K."/>
            <person name="Breier J.A."/>
            <person name="Dick G.J."/>
            <person name="Li M."/>
        </authorList>
    </citation>
    <scope>NUCLEOTIDE SEQUENCE</scope>
    <source>
        <strain evidence="7">SZUA-1501</strain>
    </source>
</reference>
<dbReference type="AlphaFoldDB" id="A0A9D0YPP0"/>
<dbReference type="GO" id="GO:0030170">
    <property type="term" value="F:pyridoxal phosphate binding"/>
    <property type="evidence" value="ECO:0007669"/>
    <property type="project" value="InterPro"/>
</dbReference>
<dbReference type="PANTHER" id="PTHR13693">
    <property type="entry name" value="CLASS II AMINOTRANSFERASE/8-AMINO-7-OXONONANOATE SYNTHASE"/>
    <property type="match status" value="1"/>
</dbReference>
<sequence>MVSSFENSLLEELKRLKEENLYRYRIFLFQKGLKVLCSNNYLNLSNHPKVKEKVIQTLREFPVGSGASQLVSGYTQIHKELEEYLSQLKGVESCVIFGSGYLANIGTVSALFGKGDVIFSDQLNHASIIDGVRLSQAQKFIYPHGDVPTLKKLLEEHRHKYRRCGIVTDSVFSMDGDIAPLKELNLLAKNFECALIIDDAHATGTLGYSSLEYFGIKPEGHIIQVGTFSKALGSYGAFVCGSKVLAQYLVNRARSLIFSTSLPPPVIAASIASLEILKDNPSLISSLQKRAQFIKELLIKEGFNLGFSLFITPIVPIIFGSEEKTLKVRDCLFKKGFFVQAIRYPTVERGKARLRLTVTLEHPTEVYEKFIEILKKCL</sequence>
<dbReference type="InterPro" id="IPR015421">
    <property type="entry name" value="PyrdxlP-dep_Trfase_major"/>
</dbReference>
<dbReference type="EMBL" id="DQVE01000035">
    <property type="protein sequence ID" value="HIP98386.1"/>
    <property type="molecule type" value="Genomic_DNA"/>
</dbReference>
<gene>
    <name evidence="7" type="ORF">EYH37_03340</name>
</gene>
<evidence type="ECO:0000256" key="1">
    <source>
        <dbReference type="ARBA" id="ARBA00001933"/>
    </source>
</evidence>
<evidence type="ECO:0000259" key="6">
    <source>
        <dbReference type="Pfam" id="PF00155"/>
    </source>
</evidence>
<dbReference type="InterPro" id="IPR001917">
    <property type="entry name" value="Aminotrans_II_pyridoxalP_BS"/>
</dbReference>
<dbReference type="GO" id="GO:0016740">
    <property type="term" value="F:transferase activity"/>
    <property type="evidence" value="ECO:0007669"/>
    <property type="project" value="UniProtKB-KW"/>
</dbReference>
<evidence type="ECO:0000313" key="7">
    <source>
        <dbReference type="EMBL" id="HIP98386.1"/>
    </source>
</evidence>
<evidence type="ECO:0000256" key="2">
    <source>
        <dbReference type="ARBA" id="ARBA00010008"/>
    </source>
</evidence>
<dbReference type="Pfam" id="PF00155">
    <property type="entry name" value="Aminotran_1_2"/>
    <property type="match status" value="1"/>
</dbReference>
<protein>
    <submittedName>
        <fullName evidence="7">8-amino-7-oxononanoate synthase</fullName>
    </submittedName>
</protein>
<comment type="cofactor">
    <cofactor evidence="1 5">
        <name>pyridoxal 5'-phosphate</name>
        <dbReference type="ChEBI" id="CHEBI:597326"/>
    </cofactor>
</comment>
<proteinExistence type="inferred from homology"/>
<dbReference type="InterPro" id="IPR050087">
    <property type="entry name" value="AON_synthase_class-II"/>
</dbReference>
<accession>A0A9D0YPP0</accession>
<dbReference type="CDD" id="cd06454">
    <property type="entry name" value="KBL_like"/>
    <property type="match status" value="1"/>
</dbReference>
<dbReference type="InterPro" id="IPR004839">
    <property type="entry name" value="Aminotransferase_I/II_large"/>
</dbReference>
<evidence type="ECO:0000256" key="3">
    <source>
        <dbReference type="ARBA" id="ARBA00022679"/>
    </source>
</evidence>
<comment type="caution">
    <text evidence="7">The sequence shown here is derived from an EMBL/GenBank/DDBJ whole genome shotgun (WGS) entry which is preliminary data.</text>
</comment>
<dbReference type="InterPro" id="IPR015424">
    <property type="entry name" value="PyrdxlP-dep_Trfase"/>
</dbReference>
<dbReference type="PANTHER" id="PTHR13693:SF77">
    <property type="entry name" value="8-AMINO-7-OXONONANOATE SYNTHASE"/>
    <property type="match status" value="1"/>
</dbReference>
<keyword evidence="4 5" id="KW-0663">Pyridoxal phosphate</keyword>
<evidence type="ECO:0000256" key="5">
    <source>
        <dbReference type="RuleBase" id="RU003693"/>
    </source>
</evidence>
<evidence type="ECO:0000313" key="8">
    <source>
        <dbReference type="Proteomes" id="UP000606463"/>
    </source>
</evidence>
<dbReference type="PROSITE" id="PS00599">
    <property type="entry name" value="AA_TRANSFER_CLASS_2"/>
    <property type="match status" value="1"/>
</dbReference>
<comment type="similarity">
    <text evidence="2">Belongs to the class-II pyridoxal-phosphate-dependent aminotransferase family. BioF subfamily.</text>
</comment>
<dbReference type="Gene3D" id="3.40.640.10">
    <property type="entry name" value="Type I PLP-dependent aspartate aminotransferase-like (Major domain)"/>
    <property type="match status" value="1"/>
</dbReference>
<dbReference type="Gene3D" id="3.90.1150.10">
    <property type="entry name" value="Aspartate Aminotransferase, domain 1"/>
    <property type="match status" value="1"/>
</dbReference>